<protein>
    <submittedName>
        <fullName evidence="3">Outer membrane biosynthesis protein TonB</fullName>
    </submittedName>
</protein>
<comment type="caution">
    <text evidence="3">The sequence shown here is derived from an EMBL/GenBank/DDBJ whole genome shotgun (WGS) entry which is preliminary data.</text>
</comment>
<evidence type="ECO:0000256" key="2">
    <source>
        <dbReference type="SAM" id="Phobius"/>
    </source>
</evidence>
<keyword evidence="2" id="KW-0812">Transmembrane</keyword>
<feature type="compositionally biased region" description="Pro residues" evidence="1">
    <location>
        <begin position="182"/>
        <end position="199"/>
    </location>
</feature>
<organism evidence="3 4">
    <name type="scientific">Kibdelosporangium banguiense</name>
    <dbReference type="NCBI Taxonomy" id="1365924"/>
    <lineage>
        <taxon>Bacteria</taxon>
        <taxon>Bacillati</taxon>
        <taxon>Actinomycetota</taxon>
        <taxon>Actinomycetes</taxon>
        <taxon>Pseudonocardiales</taxon>
        <taxon>Pseudonocardiaceae</taxon>
        <taxon>Kibdelosporangium</taxon>
    </lineage>
</organism>
<dbReference type="Proteomes" id="UP001519332">
    <property type="component" value="Unassembled WGS sequence"/>
</dbReference>
<evidence type="ECO:0000256" key="1">
    <source>
        <dbReference type="SAM" id="MobiDB-lite"/>
    </source>
</evidence>
<feature type="region of interest" description="Disordered" evidence="1">
    <location>
        <begin position="166"/>
        <end position="307"/>
    </location>
</feature>
<reference evidence="3 4" key="1">
    <citation type="submission" date="2021-03" db="EMBL/GenBank/DDBJ databases">
        <title>Sequencing the genomes of 1000 actinobacteria strains.</title>
        <authorList>
            <person name="Klenk H.-P."/>
        </authorList>
    </citation>
    <scope>NUCLEOTIDE SEQUENCE [LARGE SCALE GENOMIC DNA]</scope>
    <source>
        <strain evidence="3 4">DSM 46670</strain>
    </source>
</reference>
<dbReference type="EMBL" id="JAGINW010000001">
    <property type="protein sequence ID" value="MBP2324145.1"/>
    <property type="molecule type" value="Genomic_DNA"/>
</dbReference>
<feature type="transmembrane region" description="Helical" evidence="2">
    <location>
        <begin position="138"/>
        <end position="158"/>
    </location>
</feature>
<feature type="transmembrane region" description="Helical" evidence="2">
    <location>
        <begin position="102"/>
        <end position="126"/>
    </location>
</feature>
<dbReference type="RefSeq" id="WP_209641288.1">
    <property type="nucleotide sequence ID" value="NZ_JAGINW010000001.1"/>
</dbReference>
<keyword evidence="2" id="KW-0472">Membrane</keyword>
<feature type="transmembrane region" description="Helical" evidence="2">
    <location>
        <begin position="73"/>
        <end position="95"/>
    </location>
</feature>
<keyword evidence="2" id="KW-1133">Transmembrane helix</keyword>
<keyword evidence="4" id="KW-1185">Reference proteome</keyword>
<evidence type="ECO:0000313" key="3">
    <source>
        <dbReference type="EMBL" id="MBP2324145.1"/>
    </source>
</evidence>
<evidence type="ECO:0000313" key="4">
    <source>
        <dbReference type="Proteomes" id="UP001519332"/>
    </source>
</evidence>
<gene>
    <name evidence="3" type="ORF">JOF56_004530</name>
</gene>
<feature type="compositionally biased region" description="Basic and acidic residues" evidence="1">
    <location>
        <begin position="221"/>
        <end position="243"/>
    </location>
</feature>
<proteinExistence type="predicted"/>
<sequence length="307" mass="32567">MTQHYLTPHRPKRPASRLVAGLLWLAAAGLAVGATFTNIVIYEFGGGTSLFVVGFWRQYGLDSAGQVSTPGTIYYGASEVAGAAFLLLATLLVFLSARRWAAVVGGALGTGMLVTATLTWFLTALSEQVNTKTSIEPGLWYLAGATGVALLAFLVSLLERERPGAQPSPVVATQAPSTPQSLPLPTPPAPSSPAPPPTWEPETPKFGVAVPEPPTKPKTKPKAESRTKPKFEPKTEPQFEPKTKPKAKPSIEPSTEPDSKPVAVAAEEDVFFDAFDSPEFTATLSPPRPSQTPETRAISRKLDGGEP</sequence>
<accession>A0ABS4TI83</accession>
<name>A0ABS4TI83_9PSEU</name>